<dbReference type="InterPro" id="IPR038437">
    <property type="entry name" value="GINS_Psf3_sf"/>
</dbReference>
<accession>A0A0U3HDF4</accession>
<name>A0A0U3HDF4_9CREN</name>
<proteinExistence type="predicted"/>
<dbReference type="RefSeq" id="WP_011277766.1">
    <property type="nucleotide sequence ID" value="NZ_BHWZ01000001.1"/>
</dbReference>
<evidence type="ECO:0000313" key="2">
    <source>
        <dbReference type="EMBL" id="ALU28844.1"/>
    </source>
</evidence>
<sequence length="183" mass="21147">MSISLKIKALTILNKTSKRKVMVLEDWGPFDNGIEESILNKGTEDEIELWLANILRERGIVKMIDMVTIDELGRILFQEKQTASVPASLVKLPKDFYFKVRILFNELKKKNDVATYENIKKAYQMLSEIMSIRIRKIIQLAYLNVEDENLMDRMTTEEILVYKNIKYAIEKGPGDIIGNPFSA</sequence>
<gene>
    <name evidence="2" type="ORF">ATY89_01925</name>
    <name evidence="3" type="ORF">ATZ20_04960</name>
</gene>
<organism evidence="2 5">
    <name type="scientific">Sulfolobus acidocaldarius</name>
    <dbReference type="NCBI Taxonomy" id="2285"/>
    <lineage>
        <taxon>Archaea</taxon>
        <taxon>Thermoproteota</taxon>
        <taxon>Thermoprotei</taxon>
        <taxon>Sulfolobales</taxon>
        <taxon>Sulfolobaceae</taxon>
        <taxon>Sulfolobus</taxon>
    </lineage>
</organism>
<dbReference type="OrthoDB" id="36229at2157"/>
<dbReference type="OMA" id="THEGFID"/>
<dbReference type="PaxDb" id="1435377-SUSAZ_04115"/>
<dbReference type="Proteomes" id="UP000060043">
    <property type="component" value="Chromosome"/>
</dbReference>
<dbReference type="CDD" id="cd11714">
    <property type="entry name" value="GINS_A_archaea"/>
    <property type="match status" value="1"/>
</dbReference>
<evidence type="ECO:0000259" key="1">
    <source>
        <dbReference type="Pfam" id="PF05916"/>
    </source>
</evidence>
<dbReference type="Proteomes" id="UP000065473">
    <property type="component" value="Chromosome"/>
</dbReference>
<evidence type="ECO:0000313" key="3">
    <source>
        <dbReference type="EMBL" id="ALU31563.1"/>
    </source>
</evidence>
<dbReference type="GeneID" id="14551412"/>
<feature type="domain" description="GINS subunit" evidence="1">
    <location>
        <begin position="67"/>
        <end position="172"/>
    </location>
</feature>
<protein>
    <recommendedName>
        <fullName evidence="1">GINS subunit domain-containing protein</fullName>
    </recommendedName>
</protein>
<dbReference type="EMBL" id="CP013695">
    <property type="protein sequence ID" value="ALU31563.1"/>
    <property type="molecule type" value="Genomic_DNA"/>
</dbReference>
<dbReference type="Gene3D" id="1.20.58.2050">
    <property type="match status" value="1"/>
</dbReference>
<dbReference type="STRING" id="1435377.SUSAZ_04115"/>
<evidence type="ECO:0000313" key="5">
    <source>
        <dbReference type="Proteomes" id="UP000065473"/>
    </source>
</evidence>
<reference evidence="4 5" key="1">
    <citation type="submission" date="2015-12" db="EMBL/GenBank/DDBJ databases">
        <title>A stable core within a dynamic pangenome in Sulfolobus acidocaldarius.</title>
        <authorList>
            <person name="Anderson R."/>
            <person name="Kouris A."/>
            <person name="Seward C."/>
            <person name="Campbell K."/>
            <person name="Whitaker R."/>
        </authorList>
    </citation>
    <scope>NUCLEOTIDE SEQUENCE [LARGE SCALE GENOMIC DNA]</scope>
    <source>
        <strain evidence="2 5">GG12-C01-09</strain>
        <strain evidence="3 4">NG05B_CO5_07</strain>
    </source>
</reference>
<dbReference type="InterPro" id="IPR021151">
    <property type="entry name" value="GINS_A"/>
</dbReference>
<dbReference type="AlphaFoldDB" id="A0A0U3HDF4"/>
<dbReference type="EMBL" id="CP013694">
    <property type="protein sequence ID" value="ALU28844.1"/>
    <property type="molecule type" value="Genomic_DNA"/>
</dbReference>
<dbReference type="Pfam" id="PF05916">
    <property type="entry name" value="Sld5"/>
    <property type="match status" value="1"/>
</dbReference>
<evidence type="ECO:0000313" key="4">
    <source>
        <dbReference type="Proteomes" id="UP000060043"/>
    </source>
</evidence>